<dbReference type="EMBL" id="MU004230">
    <property type="protein sequence ID" value="KAF2674287.1"/>
    <property type="molecule type" value="Genomic_DNA"/>
</dbReference>
<dbReference type="Pfam" id="PF00005">
    <property type="entry name" value="ABC_tran"/>
    <property type="match status" value="2"/>
</dbReference>
<feature type="compositionally biased region" description="Basic and acidic residues" evidence="12">
    <location>
        <begin position="738"/>
        <end position="753"/>
    </location>
</feature>
<gene>
    <name evidence="16" type="ORF">BT63DRAFT_6636</name>
</gene>
<dbReference type="InterPro" id="IPR036640">
    <property type="entry name" value="ABC1_TM_sf"/>
</dbReference>
<name>A0A6A6USA2_9PEZI</name>
<evidence type="ECO:0000256" key="12">
    <source>
        <dbReference type="SAM" id="MobiDB-lite"/>
    </source>
</evidence>
<keyword evidence="5 13" id="KW-0812">Transmembrane</keyword>
<keyword evidence="9 13" id="KW-1133">Transmembrane helix</keyword>
<evidence type="ECO:0000256" key="13">
    <source>
        <dbReference type="SAM" id="Phobius"/>
    </source>
</evidence>
<feature type="transmembrane region" description="Helical" evidence="13">
    <location>
        <begin position="174"/>
        <end position="198"/>
    </location>
</feature>
<comment type="similarity">
    <text evidence="2">Belongs to the ABC transporter superfamily. ABCC family. Conjugate transporter (TC 3.A.1.208) subfamily.</text>
</comment>
<accession>A0A6A6USA2</accession>
<dbReference type="CDD" id="cd03250">
    <property type="entry name" value="ABCC_MRP_domain1"/>
    <property type="match status" value="1"/>
</dbReference>
<dbReference type="PANTHER" id="PTHR24223:SF415">
    <property type="entry name" value="FI20190P1"/>
    <property type="match status" value="1"/>
</dbReference>
<dbReference type="PROSITE" id="PS50893">
    <property type="entry name" value="ABC_TRANSPORTER_2"/>
    <property type="match status" value="2"/>
</dbReference>
<protein>
    <submittedName>
        <fullName evidence="16">P-loop containing nucleoside triphosphate hydrolase protein</fullName>
    </submittedName>
</protein>
<dbReference type="GO" id="GO:0005737">
    <property type="term" value="C:cytoplasm"/>
    <property type="evidence" value="ECO:0007669"/>
    <property type="project" value="UniProtKB-ARBA"/>
</dbReference>
<feature type="domain" description="ABC transmembrane type-1" evidence="15">
    <location>
        <begin position="845"/>
        <end position="1099"/>
    </location>
</feature>
<feature type="domain" description="ABC transporter" evidence="14">
    <location>
        <begin position="510"/>
        <end position="738"/>
    </location>
</feature>
<dbReference type="SUPFAM" id="SSF52540">
    <property type="entry name" value="P-loop containing nucleoside triphosphate hydrolases"/>
    <property type="match status" value="2"/>
</dbReference>
<sequence>MVFFQWEYTCDEIWNSATASFNSCATQYLPVIPLTVVCIISVLAVKNVIRRTHEATCPQKRSERSPEDVLRLYQWLTYSWVWPLLRIGQTRQLQKSDLWDLPYAIQTRHLAESIQKIHRSTTFRRILKANLSDCYILLPVYIGALVCELAPPVLLRQLLISMEEPDRGNSMPVLYAVLLCASALVYAQLVVLEMCFAWRCYERAHGQLTMLIFEKTLSKKMIIKTEESSSTNQPSQLHGGQIYSLNAHDEKKQAKGSKIKGLLTKKLHLLRELFWTFSQPNAQAAGSASAGKILNLLRSDTPTVAASFRRGRSLVRTPFKPVILIWLIWKLLGPSCFLGLFIVAGAQISNMFLAKLLIKWKRNEKKAKDLRIQICSQYLDVIQHLRWYAWQDTWLGKVMKIRQDELNVRLVRSCLSLVSSFVAICGGQLFPVAAFISYTYLSGQKLSVSLIFPALQLFGLLKRSLESIPAWINNLSNAYIAVERIESFMQEPDLERLAPIESEVTDPATLALENCDFAWPGQTKPVLKGINLVIPFGLTIVYGHIGAGKSALLKALVGEMDQLSGHFNSAYLHQPIGFCFQSPWLQSMSIRDNILFGTPLDEARYQTVTNSCALLPDFETFPDGDLSLIGENGIGLSGGQRARVSLARALYSRSRILLLDDPISALDYKTARKIVAVCFSPTNELAKGRKIVLVTHRIDLVGTLAEQFVEVKDGVVEVQGQSPLDSDFALSSQQSGMKDTELPNKETDHRMKPTEQSSPRKFVEDEKRKTEGVEPKVFLTFVSAGQFWWIFLLVMLAISRAFAIAEQWTYKAWGEAYDKDIEISQIKRNQDHPVWRRFSPSNAIVSFPSPNEDLRPWMILLLAISITNCIAFTVYNLSQFIAIYATTKFYFAKALKRITNATFRFYDTTPSGRLLNRITSDVDVLDTALNHLGSTFYSIGIFATSTAVIASISPLSFISAFALMALYFFIFQLYLPATRDLCRLEAASLSPFYTIFGELLQNQGAGLTTVRALNGREMLYNRIISIVDTYRTYVHFDHALQLWLMLRYDCISAITAFLLTILALTTNLSSGMTAFLLLNSNLFVTATRSLCTSMSRLQKELVSVERIAELLETEQEPKGSMKPPASWPKFGSEIRLDKVTIKYAEDLEPVLHNISLRIPAGCITAIIGRTGSGKSTLATALLNIVKPETGGVITIDNVSLDDIDVTTLRQRVTYIPQDPVLFAGTIRGNLDPINAYSDVECEAVLARVVACIGHSINWTIDSTVESRGHNFSQGQRQAIRIARAILRRSAVVIMDEAMSSIDEETASKLQQVIREQLSGATIVMIAHRMNAEGTSGADHQILLEGGRVINS</sequence>
<feature type="domain" description="ABC transmembrane type-1" evidence="15">
    <location>
        <begin position="142"/>
        <end position="477"/>
    </location>
</feature>
<evidence type="ECO:0000256" key="9">
    <source>
        <dbReference type="ARBA" id="ARBA00022989"/>
    </source>
</evidence>
<dbReference type="InterPro" id="IPR011527">
    <property type="entry name" value="ABC1_TM_dom"/>
</dbReference>
<feature type="transmembrane region" description="Helical" evidence="13">
    <location>
        <begin position="958"/>
        <end position="975"/>
    </location>
</feature>
<dbReference type="Proteomes" id="UP000799302">
    <property type="component" value="Unassembled WGS sequence"/>
</dbReference>
<feature type="transmembrane region" description="Helical" evidence="13">
    <location>
        <begin position="777"/>
        <end position="798"/>
    </location>
</feature>
<dbReference type="InterPro" id="IPR050173">
    <property type="entry name" value="ABC_transporter_C-like"/>
</dbReference>
<dbReference type="GO" id="GO:0140359">
    <property type="term" value="F:ABC-type transporter activity"/>
    <property type="evidence" value="ECO:0007669"/>
    <property type="project" value="InterPro"/>
</dbReference>
<evidence type="ECO:0000256" key="6">
    <source>
        <dbReference type="ARBA" id="ARBA00022737"/>
    </source>
</evidence>
<keyword evidence="7" id="KW-0547">Nucleotide-binding</keyword>
<feature type="transmembrane region" description="Helical" evidence="13">
    <location>
        <begin position="935"/>
        <end position="952"/>
    </location>
</feature>
<dbReference type="Pfam" id="PF00664">
    <property type="entry name" value="ABC_membrane"/>
    <property type="match status" value="2"/>
</dbReference>
<keyword evidence="16" id="KW-0378">Hydrolase</keyword>
<feature type="transmembrane region" description="Helical" evidence="13">
    <location>
        <begin position="134"/>
        <end position="154"/>
    </location>
</feature>
<dbReference type="FunFam" id="1.20.1560.10:FF:000013">
    <property type="entry name" value="ABC transporter C family member 2"/>
    <property type="match status" value="1"/>
</dbReference>
<keyword evidence="11" id="KW-0325">Glycoprotein</keyword>
<evidence type="ECO:0000256" key="7">
    <source>
        <dbReference type="ARBA" id="ARBA00022741"/>
    </source>
</evidence>
<proteinExistence type="inferred from homology"/>
<keyword evidence="10 13" id="KW-0472">Membrane</keyword>
<dbReference type="InterPro" id="IPR003593">
    <property type="entry name" value="AAA+_ATPase"/>
</dbReference>
<dbReference type="InterPro" id="IPR027417">
    <property type="entry name" value="P-loop_NTPase"/>
</dbReference>
<evidence type="ECO:0000256" key="5">
    <source>
        <dbReference type="ARBA" id="ARBA00022692"/>
    </source>
</evidence>
<feature type="transmembrane region" description="Helical" evidence="13">
    <location>
        <begin position="1046"/>
        <end position="1065"/>
    </location>
</feature>
<dbReference type="PROSITE" id="PS50929">
    <property type="entry name" value="ABC_TM1F"/>
    <property type="match status" value="2"/>
</dbReference>
<dbReference type="GO" id="GO:0005524">
    <property type="term" value="F:ATP binding"/>
    <property type="evidence" value="ECO:0007669"/>
    <property type="project" value="UniProtKB-KW"/>
</dbReference>
<keyword evidence="8" id="KW-0067">ATP-binding</keyword>
<dbReference type="InterPro" id="IPR003439">
    <property type="entry name" value="ABC_transporter-like_ATP-bd"/>
</dbReference>
<feature type="transmembrane region" description="Helical" evidence="13">
    <location>
        <begin position="410"/>
        <end position="436"/>
    </location>
</feature>
<evidence type="ECO:0000256" key="4">
    <source>
        <dbReference type="ARBA" id="ARBA00022475"/>
    </source>
</evidence>
<evidence type="ECO:0000256" key="10">
    <source>
        <dbReference type="ARBA" id="ARBA00023136"/>
    </source>
</evidence>
<dbReference type="GO" id="GO:0016887">
    <property type="term" value="F:ATP hydrolysis activity"/>
    <property type="evidence" value="ECO:0007669"/>
    <property type="project" value="InterPro"/>
</dbReference>
<keyword evidence="3" id="KW-0813">Transport</keyword>
<dbReference type="OrthoDB" id="6500128at2759"/>
<reference evidence="16" key="1">
    <citation type="journal article" date="2020" name="Stud. Mycol.">
        <title>101 Dothideomycetes genomes: a test case for predicting lifestyles and emergence of pathogens.</title>
        <authorList>
            <person name="Haridas S."/>
            <person name="Albert R."/>
            <person name="Binder M."/>
            <person name="Bloem J."/>
            <person name="Labutti K."/>
            <person name="Salamov A."/>
            <person name="Andreopoulos B."/>
            <person name="Baker S."/>
            <person name="Barry K."/>
            <person name="Bills G."/>
            <person name="Bluhm B."/>
            <person name="Cannon C."/>
            <person name="Castanera R."/>
            <person name="Culley D."/>
            <person name="Daum C."/>
            <person name="Ezra D."/>
            <person name="Gonzalez J."/>
            <person name="Henrissat B."/>
            <person name="Kuo A."/>
            <person name="Liang C."/>
            <person name="Lipzen A."/>
            <person name="Lutzoni F."/>
            <person name="Magnuson J."/>
            <person name="Mondo S."/>
            <person name="Nolan M."/>
            <person name="Ohm R."/>
            <person name="Pangilinan J."/>
            <person name="Park H.-J."/>
            <person name="Ramirez L."/>
            <person name="Alfaro M."/>
            <person name="Sun H."/>
            <person name="Tritt A."/>
            <person name="Yoshinaga Y."/>
            <person name="Zwiers L.-H."/>
            <person name="Turgeon B."/>
            <person name="Goodwin S."/>
            <person name="Spatafora J."/>
            <person name="Crous P."/>
            <person name="Grigoriev I."/>
        </authorList>
    </citation>
    <scope>NUCLEOTIDE SEQUENCE</scope>
    <source>
        <strain evidence="16">CBS 115976</strain>
    </source>
</reference>
<evidence type="ECO:0000256" key="2">
    <source>
        <dbReference type="ARBA" id="ARBA00009726"/>
    </source>
</evidence>
<evidence type="ECO:0000256" key="3">
    <source>
        <dbReference type="ARBA" id="ARBA00022448"/>
    </source>
</evidence>
<dbReference type="GO" id="GO:0005886">
    <property type="term" value="C:plasma membrane"/>
    <property type="evidence" value="ECO:0007669"/>
    <property type="project" value="UniProtKB-SubCell"/>
</dbReference>
<dbReference type="FunFam" id="3.40.50.300:FF:002145">
    <property type="entry name" value="ABC transporter (MsbA subfamily)"/>
    <property type="match status" value="1"/>
</dbReference>
<dbReference type="CDD" id="cd18604">
    <property type="entry name" value="ABC_6TM_VMR1_D2_like"/>
    <property type="match status" value="1"/>
</dbReference>
<evidence type="ECO:0000259" key="15">
    <source>
        <dbReference type="PROSITE" id="PS50929"/>
    </source>
</evidence>
<dbReference type="Gene3D" id="3.40.50.300">
    <property type="entry name" value="P-loop containing nucleotide triphosphate hydrolases"/>
    <property type="match status" value="2"/>
</dbReference>
<organism evidence="16 17">
    <name type="scientific">Microthyrium microscopicum</name>
    <dbReference type="NCBI Taxonomy" id="703497"/>
    <lineage>
        <taxon>Eukaryota</taxon>
        <taxon>Fungi</taxon>
        <taxon>Dikarya</taxon>
        <taxon>Ascomycota</taxon>
        <taxon>Pezizomycotina</taxon>
        <taxon>Dothideomycetes</taxon>
        <taxon>Dothideomycetes incertae sedis</taxon>
        <taxon>Microthyriales</taxon>
        <taxon>Microthyriaceae</taxon>
        <taxon>Microthyrium</taxon>
    </lineage>
</organism>
<dbReference type="PANTHER" id="PTHR24223">
    <property type="entry name" value="ATP-BINDING CASSETTE SUB-FAMILY C"/>
    <property type="match status" value="1"/>
</dbReference>
<comment type="subcellular location">
    <subcellularLocation>
        <location evidence="1">Cell membrane</location>
        <topology evidence="1">Multi-pass membrane protein</topology>
    </subcellularLocation>
</comment>
<evidence type="ECO:0000256" key="8">
    <source>
        <dbReference type="ARBA" id="ARBA00022840"/>
    </source>
</evidence>
<feature type="domain" description="ABC transporter" evidence="14">
    <location>
        <begin position="1134"/>
        <end position="1349"/>
    </location>
</feature>
<keyword evidence="4" id="KW-1003">Cell membrane</keyword>
<feature type="transmembrane region" description="Helical" evidence="13">
    <location>
        <begin position="857"/>
        <end position="878"/>
    </location>
</feature>
<keyword evidence="6" id="KW-0677">Repeat</keyword>
<keyword evidence="17" id="KW-1185">Reference proteome</keyword>
<evidence type="ECO:0000259" key="14">
    <source>
        <dbReference type="PROSITE" id="PS50893"/>
    </source>
</evidence>
<feature type="region of interest" description="Disordered" evidence="12">
    <location>
        <begin position="726"/>
        <end position="766"/>
    </location>
</feature>
<evidence type="ECO:0000256" key="1">
    <source>
        <dbReference type="ARBA" id="ARBA00004651"/>
    </source>
</evidence>
<evidence type="ECO:0000313" key="16">
    <source>
        <dbReference type="EMBL" id="KAF2674287.1"/>
    </source>
</evidence>
<dbReference type="PROSITE" id="PS00211">
    <property type="entry name" value="ABC_TRANSPORTER_1"/>
    <property type="match status" value="2"/>
</dbReference>
<evidence type="ECO:0000256" key="11">
    <source>
        <dbReference type="ARBA" id="ARBA00023180"/>
    </source>
</evidence>
<dbReference type="SUPFAM" id="SSF90123">
    <property type="entry name" value="ABC transporter transmembrane region"/>
    <property type="match status" value="2"/>
</dbReference>
<dbReference type="InterPro" id="IPR017871">
    <property type="entry name" value="ABC_transporter-like_CS"/>
</dbReference>
<dbReference type="SMART" id="SM00382">
    <property type="entry name" value="AAA"/>
    <property type="match status" value="2"/>
</dbReference>
<feature type="compositionally biased region" description="Polar residues" evidence="12">
    <location>
        <begin position="726"/>
        <end position="737"/>
    </location>
</feature>
<evidence type="ECO:0000313" key="17">
    <source>
        <dbReference type="Proteomes" id="UP000799302"/>
    </source>
</evidence>
<feature type="transmembrane region" description="Helical" evidence="13">
    <location>
        <begin position="28"/>
        <end position="45"/>
    </location>
</feature>
<dbReference type="Gene3D" id="1.20.1560.10">
    <property type="entry name" value="ABC transporter type 1, transmembrane domain"/>
    <property type="match status" value="2"/>
</dbReference>